<keyword evidence="4 7" id="KW-1133">Transmembrane helix</keyword>
<name>A0A328PEN5_9EURY</name>
<comment type="subcellular location">
    <subcellularLocation>
        <location evidence="1">Cell membrane</location>
        <topology evidence="1">Multi-pass membrane protein</topology>
    </subcellularLocation>
    <subcellularLocation>
        <location evidence="6">Membrane</location>
        <topology evidence="6">Multi-pass membrane protein</topology>
    </subcellularLocation>
</comment>
<feature type="domain" description="MotA/TolQ/ExbB proton channel" evidence="8">
    <location>
        <begin position="101"/>
        <end position="201"/>
    </location>
</feature>
<evidence type="ECO:0000256" key="5">
    <source>
        <dbReference type="ARBA" id="ARBA00023136"/>
    </source>
</evidence>
<dbReference type="PANTHER" id="PTHR30625:SF3">
    <property type="entry name" value="TOL-PAL SYSTEM PROTEIN TOLQ"/>
    <property type="match status" value="1"/>
</dbReference>
<dbReference type="GO" id="GO:0017038">
    <property type="term" value="P:protein import"/>
    <property type="evidence" value="ECO:0007669"/>
    <property type="project" value="TreeGrafter"/>
</dbReference>
<dbReference type="Pfam" id="PF01618">
    <property type="entry name" value="MotA_ExbB"/>
    <property type="match status" value="1"/>
</dbReference>
<dbReference type="RefSeq" id="WP_112094216.1">
    <property type="nucleotide sequence ID" value="NZ_QLOE01000007.1"/>
</dbReference>
<evidence type="ECO:0000256" key="4">
    <source>
        <dbReference type="ARBA" id="ARBA00022989"/>
    </source>
</evidence>
<dbReference type="PANTHER" id="PTHR30625">
    <property type="entry name" value="PROTEIN TOLQ"/>
    <property type="match status" value="1"/>
</dbReference>
<evidence type="ECO:0000256" key="3">
    <source>
        <dbReference type="ARBA" id="ARBA00022692"/>
    </source>
</evidence>
<evidence type="ECO:0000313" key="9">
    <source>
        <dbReference type="EMBL" id="RAO78852.1"/>
    </source>
</evidence>
<organism evidence="9 10">
    <name type="scientific">Methanothermobacter tenebrarum</name>
    <dbReference type="NCBI Taxonomy" id="680118"/>
    <lineage>
        <taxon>Archaea</taxon>
        <taxon>Methanobacteriati</taxon>
        <taxon>Methanobacteriota</taxon>
        <taxon>Methanomada group</taxon>
        <taxon>Methanobacteria</taxon>
        <taxon>Methanobacteriales</taxon>
        <taxon>Methanobacteriaceae</taxon>
        <taxon>Methanothermobacter</taxon>
    </lineage>
</organism>
<evidence type="ECO:0000313" key="10">
    <source>
        <dbReference type="Proteomes" id="UP000249782"/>
    </source>
</evidence>
<feature type="transmembrane region" description="Helical" evidence="7">
    <location>
        <begin position="136"/>
        <end position="155"/>
    </location>
</feature>
<dbReference type="OrthoDB" id="60560at2157"/>
<reference evidence="9 10" key="1">
    <citation type="submission" date="2018-06" db="EMBL/GenBank/DDBJ databases">
        <title>Draft genome sequence of hyperthermophilic methanogen Methanothermobacter tenebrarum sp. MCM-B 1447.</title>
        <authorList>
            <person name="Pore S.D."/>
            <person name="Dagar S."/>
            <person name="Dhakephalkar P.K."/>
        </authorList>
    </citation>
    <scope>NUCLEOTIDE SEQUENCE [LARGE SCALE GENOMIC DNA]</scope>
    <source>
        <strain evidence="9 10">MCM B 1447</strain>
    </source>
</reference>
<comment type="caution">
    <text evidence="9">The sequence shown here is derived from an EMBL/GenBank/DDBJ whole genome shotgun (WGS) entry which is preliminary data.</text>
</comment>
<keyword evidence="3 7" id="KW-0812">Transmembrane</keyword>
<protein>
    <submittedName>
        <fullName evidence="9">MotA/TolQ/ExbB proton channel family protein</fullName>
    </submittedName>
</protein>
<keyword evidence="6" id="KW-0813">Transport</keyword>
<evidence type="ECO:0000256" key="1">
    <source>
        <dbReference type="ARBA" id="ARBA00004651"/>
    </source>
</evidence>
<dbReference type="AlphaFoldDB" id="A0A328PEN5"/>
<dbReference type="EMBL" id="QLOE01000007">
    <property type="protein sequence ID" value="RAO78852.1"/>
    <property type="molecule type" value="Genomic_DNA"/>
</dbReference>
<keyword evidence="5 7" id="KW-0472">Membrane</keyword>
<gene>
    <name evidence="9" type="ORF">DPC56_06245</name>
</gene>
<dbReference type="InterPro" id="IPR050790">
    <property type="entry name" value="ExbB/TolQ_transport"/>
</dbReference>
<accession>A0A328PEN5</accession>
<evidence type="ECO:0000256" key="6">
    <source>
        <dbReference type="RuleBase" id="RU004057"/>
    </source>
</evidence>
<evidence type="ECO:0000256" key="2">
    <source>
        <dbReference type="ARBA" id="ARBA00022475"/>
    </source>
</evidence>
<feature type="transmembrane region" description="Helical" evidence="7">
    <location>
        <begin position="161"/>
        <end position="185"/>
    </location>
</feature>
<feature type="transmembrane region" description="Helical" evidence="7">
    <location>
        <begin position="21"/>
        <end position="44"/>
    </location>
</feature>
<keyword evidence="10" id="KW-1185">Reference proteome</keyword>
<evidence type="ECO:0000259" key="8">
    <source>
        <dbReference type="Pfam" id="PF01618"/>
    </source>
</evidence>
<sequence>MVAVPGSEILSAALHVVSQSLLIPVIVGLLLFMGYAIISLGGLLSEYSNRIKIEVNEIKNAIFSMSNPGNPEKITEIIEPLKIPESQKEILTEIAKTTNLNSNTREALARKLIEAEELKIAKSLEKTDIITRLGPTLGLMGTLIPMGPGLAALGAGDIQTLAQAIIVAFDTTVVGLAAGGISYVISKIRRRWYEEYLSNLEALAETILEVMKDATPKTAEATWRSK</sequence>
<keyword evidence="6" id="KW-0653">Protein transport</keyword>
<proteinExistence type="inferred from homology"/>
<keyword evidence="2" id="KW-1003">Cell membrane</keyword>
<comment type="similarity">
    <text evidence="6">Belongs to the exbB/tolQ family.</text>
</comment>
<dbReference type="InterPro" id="IPR002898">
    <property type="entry name" value="MotA_ExbB_proton_chnl"/>
</dbReference>
<dbReference type="Proteomes" id="UP000249782">
    <property type="component" value="Unassembled WGS sequence"/>
</dbReference>
<evidence type="ECO:0000256" key="7">
    <source>
        <dbReference type="SAM" id="Phobius"/>
    </source>
</evidence>
<dbReference type="GO" id="GO:0005886">
    <property type="term" value="C:plasma membrane"/>
    <property type="evidence" value="ECO:0007669"/>
    <property type="project" value="UniProtKB-SubCell"/>
</dbReference>